<accession>A0A2H0YQE2</accession>
<evidence type="ECO:0000259" key="1">
    <source>
        <dbReference type="Pfam" id="PF01553"/>
    </source>
</evidence>
<dbReference type="GO" id="GO:0016746">
    <property type="term" value="F:acyltransferase activity"/>
    <property type="evidence" value="ECO:0007669"/>
    <property type="project" value="InterPro"/>
</dbReference>
<sequence>MPKAPFILASNHESPFDSLWLMRALKKPIRFLAAGHLFKPWWKPSAWWFWLTLKFIGQAIPT</sequence>
<evidence type="ECO:0000313" key="3">
    <source>
        <dbReference type="Proteomes" id="UP000236845"/>
    </source>
</evidence>
<dbReference type="Pfam" id="PF01553">
    <property type="entry name" value="Acyltransferase"/>
    <property type="match status" value="1"/>
</dbReference>
<gene>
    <name evidence="2" type="ORF">COT26_02005</name>
</gene>
<reference evidence="3" key="1">
    <citation type="submission" date="2017-09" db="EMBL/GenBank/DDBJ databases">
        <title>Depth-based differentiation of microbial function through sediment-hosted aquifers and enrichment of novel symbionts in the deep terrestrial subsurface.</title>
        <authorList>
            <person name="Probst A.J."/>
            <person name="Ladd B."/>
            <person name="Jarett J.K."/>
            <person name="Geller-Mcgrath D.E."/>
            <person name="Sieber C.M.K."/>
            <person name="Emerson J.B."/>
            <person name="Anantharaman K."/>
            <person name="Thomas B.C."/>
            <person name="Malmstrom R."/>
            <person name="Stieglmeier M."/>
            <person name="Klingl A."/>
            <person name="Woyke T."/>
            <person name="Ryan C.M."/>
            <person name="Banfield J.F."/>
        </authorList>
    </citation>
    <scope>NUCLEOTIDE SEQUENCE [LARGE SCALE GENOMIC DNA]</scope>
</reference>
<comment type="caution">
    <text evidence="2">The sequence shown here is derived from an EMBL/GenBank/DDBJ whole genome shotgun (WGS) entry which is preliminary data.</text>
</comment>
<organism evidence="2 3">
    <name type="scientific">Candidatus Kerfeldbacteria bacterium CG08_land_8_20_14_0_20_43_14</name>
    <dbReference type="NCBI Taxonomy" id="2014246"/>
    <lineage>
        <taxon>Bacteria</taxon>
        <taxon>Candidatus Kerfeldiibacteriota</taxon>
    </lineage>
</organism>
<proteinExistence type="predicted"/>
<evidence type="ECO:0000313" key="2">
    <source>
        <dbReference type="EMBL" id="PIS40680.1"/>
    </source>
</evidence>
<dbReference type="SUPFAM" id="SSF69593">
    <property type="entry name" value="Glycerol-3-phosphate (1)-acyltransferase"/>
    <property type="match status" value="1"/>
</dbReference>
<dbReference type="Proteomes" id="UP000236845">
    <property type="component" value="Unassembled WGS sequence"/>
</dbReference>
<protein>
    <recommendedName>
        <fullName evidence="1">Phospholipid/glycerol acyltransferase domain-containing protein</fullName>
    </recommendedName>
</protein>
<dbReference type="InterPro" id="IPR002123">
    <property type="entry name" value="Plipid/glycerol_acylTrfase"/>
</dbReference>
<name>A0A2H0YQE2_9BACT</name>
<dbReference type="EMBL" id="PEXW01000043">
    <property type="protein sequence ID" value="PIS40680.1"/>
    <property type="molecule type" value="Genomic_DNA"/>
</dbReference>
<feature type="domain" description="Phospholipid/glycerol acyltransferase" evidence="1">
    <location>
        <begin position="3"/>
        <end position="44"/>
    </location>
</feature>
<dbReference type="AlphaFoldDB" id="A0A2H0YQE2"/>